<dbReference type="OrthoDB" id="3541354at2"/>
<gene>
    <name evidence="1" type="ORF">B0I32_127150</name>
</gene>
<proteinExistence type="predicted"/>
<evidence type="ECO:0000313" key="2">
    <source>
        <dbReference type="Proteomes" id="UP000238312"/>
    </source>
</evidence>
<reference evidence="1 2" key="1">
    <citation type="submission" date="2018-03" db="EMBL/GenBank/DDBJ databases">
        <title>Genomic Encyclopedia of Type Strains, Phase III (KMG-III): the genomes of soil and plant-associated and newly described type strains.</title>
        <authorList>
            <person name="Whitman W."/>
        </authorList>
    </citation>
    <scope>NUCLEOTIDE SEQUENCE [LARGE SCALE GENOMIC DNA]</scope>
    <source>
        <strain evidence="1 2">CGMCC 4.7104</strain>
    </source>
</reference>
<dbReference type="AlphaFoldDB" id="A0A2T0M7R1"/>
<protein>
    <submittedName>
        <fullName evidence="1">Uncharacterized protein</fullName>
    </submittedName>
</protein>
<organism evidence="1 2">
    <name type="scientific">Nonomuraea fuscirosea</name>
    <dbReference type="NCBI Taxonomy" id="1291556"/>
    <lineage>
        <taxon>Bacteria</taxon>
        <taxon>Bacillati</taxon>
        <taxon>Actinomycetota</taxon>
        <taxon>Actinomycetes</taxon>
        <taxon>Streptosporangiales</taxon>
        <taxon>Streptosporangiaceae</taxon>
        <taxon>Nonomuraea</taxon>
    </lineage>
</organism>
<dbReference type="RefSeq" id="WP_106250766.1">
    <property type="nucleotide sequence ID" value="NZ_PVNG01000027.1"/>
</dbReference>
<keyword evidence="2" id="KW-1185">Reference proteome</keyword>
<accession>A0A2T0M7R1</accession>
<name>A0A2T0M7R1_9ACTN</name>
<dbReference type="Proteomes" id="UP000238312">
    <property type="component" value="Unassembled WGS sequence"/>
</dbReference>
<dbReference type="EMBL" id="PVNG01000027">
    <property type="protein sequence ID" value="PRX53561.1"/>
    <property type="molecule type" value="Genomic_DNA"/>
</dbReference>
<sequence>MSASDEVPDYHGWHVQPPRPDHALVAWYEPHRRAPHIRVSAHTCGCQVTVYELCAAGGQGFVRRTDRETKTVHETAWMATAAARRIFELILSGRTA</sequence>
<comment type="caution">
    <text evidence="1">The sequence shown here is derived from an EMBL/GenBank/DDBJ whole genome shotgun (WGS) entry which is preliminary data.</text>
</comment>
<evidence type="ECO:0000313" key="1">
    <source>
        <dbReference type="EMBL" id="PRX53561.1"/>
    </source>
</evidence>